<evidence type="ECO:0000259" key="7">
    <source>
        <dbReference type="PROSITE" id="PS50171"/>
    </source>
</evidence>
<keyword evidence="5" id="KW-0539">Nucleus</keyword>
<gene>
    <name evidence="8" type="ORF">J1605_022044</name>
</gene>
<proteinExistence type="predicted"/>
<dbReference type="InterPro" id="IPR000690">
    <property type="entry name" value="Matrin/U1-C_Znf_C2H2"/>
</dbReference>
<comment type="caution">
    <text evidence="8">The sequence shown here is derived from an EMBL/GenBank/DDBJ whole genome shotgun (WGS) entry which is preliminary data.</text>
</comment>
<evidence type="ECO:0000256" key="4">
    <source>
        <dbReference type="ARBA" id="ARBA00022833"/>
    </source>
</evidence>
<dbReference type="Gene3D" id="3.30.160.60">
    <property type="entry name" value="Classic Zinc Finger"/>
    <property type="match status" value="1"/>
</dbReference>
<evidence type="ECO:0000256" key="5">
    <source>
        <dbReference type="ARBA" id="ARBA00023242"/>
    </source>
</evidence>
<dbReference type="GO" id="GO:0008270">
    <property type="term" value="F:zinc ion binding"/>
    <property type="evidence" value="ECO:0007669"/>
    <property type="project" value="UniProtKB-KW"/>
</dbReference>
<feature type="region of interest" description="Disordered" evidence="6">
    <location>
        <begin position="73"/>
        <end position="96"/>
    </location>
</feature>
<evidence type="ECO:0000256" key="1">
    <source>
        <dbReference type="ARBA" id="ARBA00004123"/>
    </source>
</evidence>
<dbReference type="Proteomes" id="UP001159641">
    <property type="component" value="Unassembled WGS sequence"/>
</dbReference>
<dbReference type="InterPro" id="IPR036236">
    <property type="entry name" value="Znf_C2H2_sf"/>
</dbReference>
<dbReference type="GO" id="GO:0005634">
    <property type="term" value="C:nucleus"/>
    <property type="evidence" value="ECO:0007669"/>
    <property type="project" value="UniProtKB-SubCell"/>
</dbReference>
<feature type="domain" description="Matrin-type" evidence="7">
    <location>
        <begin position="30"/>
        <end position="61"/>
    </location>
</feature>
<dbReference type="InterPro" id="IPR003604">
    <property type="entry name" value="Matrin/U1-like-C_Znf_C2H2"/>
</dbReference>
<accession>A0AB34HED3</accession>
<sequence>RHPEAVLVSWCPCNRRLLKGVEFVVPRTGFYCKLCGLFYTSEEMAKMSHCRSAVHYRNLQKYLSQLAKEGLMETEGAGSPRPEDSGIVPHFERKKL</sequence>
<dbReference type="EMBL" id="JAIQCJ010001425">
    <property type="protein sequence ID" value="KAJ8789517.1"/>
    <property type="molecule type" value="Genomic_DNA"/>
</dbReference>
<dbReference type="SUPFAM" id="SSF57667">
    <property type="entry name" value="beta-beta-alpha zinc fingers"/>
    <property type="match status" value="1"/>
</dbReference>
<keyword evidence="3" id="KW-0863">Zinc-finger</keyword>
<comment type="subcellular location">
    <subcellularLocation>
        <location evidence="1">Nucleus</location>
    </subcellularLocation>
</comment>
<evidence type="ECO:0000256" key="6">
    <source>
        <dbReference type="SAM" id="MobiDB-lite"/>
    </source>
</evidence>
<evidence type="ECO:0000256" key="3">
    <source>
        <dbReference type="ARBA" id="ARBA00022771"/>
    </source>
</evidence>
<evidence type="ECO:0000313" key="8">
    <source>
        <dbReference type="EMBL" id="KAJ8789517.1"/>
    </source>
</evidence>
<keyword evidence="9" id="KW-1185">Reference proteome</keyword>
<name>A0AB34HED3_ESCRO</name>
<dbReference type="SMART" id="SM00451">
    <property type="entry name" value="ZnF_U1"/>
    <property type="match status" value="1"/>
</dbReference>
<organism evidence="8 9">
    <name type="scientific">Eschrichtius robustus</name>
    <name type="common">California gray whale</name>
    <name type="synonym">Eschrichtius gibbosus</name>
    <dbReference type="NCBI Taxonomy" id="9764"/>
    <lineage>
        <taxon>Eukaryota</taxon>
        <taxon>Metazoa</taxon>
        <taxon>Chordata</taxon>
        <taxon>Craniata</taxon>
        <taxon>Vertebrata</taxon>
        <taxon>Euteleostomi</taxon>
        <taxon>Mammalia</taxon>
        <taxon>Eutheria</taxon>
        <taxon>Laurasiatheria</taxon>
        <taxon>Artiodactyla</taxon>
        <taxon>Whippomorpha</taxon>
        <taxon>Cetacea</taxon>
        <taxon>Mysticeti</taxon>
        <taxon>Eschrichtiidae</taxon>
        <taxon>Eschrichtius</taxon>
    </lineage>
</organism>
<dbReference type="PROSITE" id="PS50171">
    <property type="entry name" value="ZF_MATRIN"/>
    <property type="match status" value="1"/>
</dbReference>
<keyword evidence="4" id="KW-0862">Zinc</keyword>
<feature type="non-terminal residue" evidence="8">
    <location>
        <position position="1"/>
    </location>
</feature>
<dbReference type="GO" id="GO:0003676">
    <property type="term" value="F:nucleic acid binding"/>
    <property type="evidence" value="ECO:0007669"/>
    <property type="project" value="InterPro"/>
</dbReference>
<evidence type="ECO:0000256" key="2">
    <source>
        <dbReference type="ARBA" id="ARBA00022723"/>
    </source>
</evidence>
<evidence type="ECO:0000313" key="9">
    <source>
        <dbReference type="Proteomes" id="UP001159641"/>
    </source>
</evidence>
<keyword evidence="2" id="KW-0479">Metal-binding</keyword>
<protein>
    <recommendedName>
        <fullName evidence="7">Matrin-type domain-containing protein</fullName>
    </recommendedName>
</protein>
<dbReference type="AlphaFoldDB" id="A0AB34HED3"/>
<reference evidence="8 9" key="1">
    <citation type="submission" date="2022-11" db="EMBL/GenBank/DDBJ databases">
        <title>Whole genome sequence of Eschrichtius robustus ER-17-0199.</title>
        <authorList>
            <person name="Bruniche-Olsen A."/>
            <person name="Black A.N."/>
            <person name="Fields C.J."/>
            <person name="Walden K."/>
            <person name="Dewoody J.A."/>
        </authorList>
    </citation>
    <scope>NUCLEOTIDE SEQUENCE [LARGE SCALE GENOMIC DNA]</scope>
    <source>
        <strain evidence="8">ER-17-0199</strain>
        <tissue evidence="8">Blubber</tissue>
    </source>
</reference>